<dbReference type="GO" id="GO:0015031">
    <property type="term" value="P:protein transport"/>
    <property type="evidence" value="ECO:0007669"/>
    <property type="project" value="UniProtKB-KW"/>
</dbReference>
<evidence type="ECO:0000259" key="12">
    <source>
        <dbReference type="PROSITE" id="PS50893"/>
    </source>
</evidence>
<dbReference type="PROSITE" id="PS50990">
    <property type="entry name" value="PEPTIDASE_C39"/>
    <property type="match status" value="1"/>
</dbReference>
<dbReference type="Gene3D" id="3.90.70.10">
    <property type="entry name" value="Cysteine proteinases"/>
    <property type="match status" value="1"/>
</dbReference>
<dbReference type="SMART" id="SM00382">
    <property type="entry name" value="AAA"/>
    <property type="match status" value="1"/>
</dbReference>
<dbReference type="Gene3D" id="3.40.50.300">
    <property type="entry name" value="P-loop containing nucleotide triphosphate hydrolases"/>
    <property type="match status" value="1"/>
</dbReference>
<dbReference type="InterPro" id="IPR005074">
    <property type="entry name" value="Peptidase_C39"/>
</dbReference>
<keyword evidence="3" id="KW-1003">Cell membrane</keyword>
<dbReference type="AlphaFoldDB" id="A0A3Q9IN63"/>
<feature type="transmembrane region" description="Helical" evidence="11">
    <location>
        <begin position="297"/>
        <end position="314"/>
    </location>
</feature>
<dbReference type="GO" id="GO:0140359">
    <property type="term" value="F:ABC-type transporter activity"/>
    <property type="evidence" value="ECO:0007669"/>
    <property type="project" value="InterPro"/>
</dbReference>
<dbReference type="PROSITE" id="PS50893">
    <property type="entry name" value="ABC_TRANSPORTER_2"/>
    <property type="match status" value="1"/>
</dbReference>
<evidence type="ECO:0000259" key="13">
    <source>
        <dbReference type="PROSITE" id="PS50929"/>
    </source>
</evidence>
<protein>
    <submittedName>
        <fullName evidence="15">Peptidase domain-containing ABC transporter</fullName>
    </submittedName>
</protein>
<keyword evidence="5" id="KW-0547">Nucleotide-binding</keyword>
<evidence type="ECO:0000256" key="2">
    <source>
        <dbReference type="ARBA" id="ARBA00022448"/>
    </source>
</evidence>
<accession>A0A3Q9IN63</accession>
<feature type="transmembrane region" description="Helical" evidence="11">
    <location>
        <begin position="179"/>
        <end position="197"/>
    </location>
</feature>
<dbReference type="CDD" id="cd18571">
    <property type="entry name" value="ABC_6TM_peptidase_like"/>
    <property type="match status" value="1"/>
</dbReference>
<dbReference type="InterPro" id="IPR011527">
    <property type="entry name" value="ABC1_TM_dom"/>
</dbReference>
<dbReference type="KEGG" id="buy:D8S85_05025"/>
<keyword evidence="7" id="KW-0653">Protein transport</keyword>
<dbReference type="Pfam" id="PF00664">
    <property type="entry name" value="ABC_membrane"/>
    <property type="match status" value="1"/>
</dbReference>
<dbReference type="Pfam" id="PF00005">
    <property type="entry name" value="ABC_tran"/>
    <property type="match status" value="1"/>
</dbReference>
<dbReference type="GO" id="GO:0006508">
    <property type="term" value="P:proteolysis"/>
    <property type="evidence" value="ECO:0007669"/>
    <property type="project" value="InterPro"/>
</dbReference>
<keyword evidence="4 11" id="KW-0812">Transmembrane</keyword>
<dbReference type="PROSITE" id="PS50929">
    <property type="entry name" value="ABC_TM1F"/>
    <property type="match status" value="1"/>
</dbReference>
<dbReference type="GO" id="GO:0043213">
    <property type="term" value="P:bacteriocin transport"/>
    <property type="evidence" value="ECO:0007669"/>
    <property type="project" value="UniProtKB-KW"/>
</dbReference>
<dbReference type="PANTHER" id="PTHR24221">
    <property type="entry name" value="ATP-BINDING CASSETTE SUB-FAMILY B"/>
    <property type="match status" value="1"/>
</dbReference>
<dbReference type="Gene3D" id="1.20.1560.10">
    <property type="entry name" value="ABC transporter type 1, transmembrane domain"/>
    <property type="match status" value="1"/>
</dbReference>
<gene>
    <name evidence="15" type="ORF">D8S85_05025</name>
</gene>
<keyword evidence="2" id="KW-0813">Transport</keyword>
<comment type="subcellular location">
    <subcellularLocation>
        <location evidence="1">Cell membrane</location>
        <topology evidence="1">Multi-pass membrane protein</topology>
    </subcellularLocation>
</comment>
<evidence type="ECO:0000256" key="8">
    <source>
        <dbReference type="ARBA" id="ARBA00022989"/>
    </source>
</evidence>
<dbReference type="Pfam" id="PF03412">
    <property type="entry name" value="Peptidase_C39"/>
    <property type="match status" value="1"/>
</dbReference>
<evidence type="ECO:0000256" key="7">
    <source>
        <dbReference type="ARBA" id="ARBA00022927"/>
    </source>
</evidence>
<evidence type="ECO:0000256" key="3">
    <source>
        <dbReference type="ARBA" id="ARBA00022475"/>
    </source>
</evidence>
<feature type="transmembrane region" description="Helical" evidence="11">
    <location>
        <begin position="320"/>
        <end position="339"/>
    </location>
</feature>
<name>A0A3Q9IN63_9BACT</name>
<organism evidence="15 16">
    <name type="scientific">Butyricimonas faecalis</name>
    <dbReference type="NCBI Taxonomy" id="2093856"/>
    <lineage>
        <taxon>Bacteria</taxon>
        <taxon>Pseudomonadati</taxon>
        <taxon>Bacteroidota</taxon>
        <taxon>Bacteroidia</taxon>
        <taxon>Bacteroidales</taxon>
        <taxon>Odoribacteraceae</taxon>
        <taxon>Butyricimonas</taxon>
    </lineage>
</organism>
<sequence>MTTRRIPSVLQHDAMDCGVACISMICEWYGIYAPIPDLKKSCVPTKEGVSLKRISTTLEELGFNVVGGRATTKLLVEKAVLPVILHWSQNHFVVLFKITNKHRKYVFHVSDPAVGVITYTQEEFEKKWISTRTHDEDKGIALFIYNNQNVWGKQSFQKSTKKYRPAVVQLMPYFGRYKYFFLLLVCGYIIISLLQLILPYLTQSIVDVGIANKDLSIITLILIAQLMLLIGATSVRMVNNWITLHISTRVSISLISDFLIRLVKSPMEFFDHKKIGDTVQRIGDHDRIENFITTQSLSLLYSIITLVVFSIVMLTYNVKIFIVFLAFSTVYFVWLLIFMKKRKVLDYKFFGISSASQGATYQLISGIQEAKLQNNTQEQRWKWEDIRVDLFDANIEQLKLSQKQQIGSTFINESKNIVITIIAASLVINGSITLGMMLAIQYIIGQLSVPVIQIANYIYNIQDVKISLERINEIKNQKDENADRHNSLNITDNSIKIKNLSFRYEGSSVDVLKNINLTVDNNETVAIVGSSGSGKTTLLKLILQYYLPQNGCIEMGGTDLRDVNVQSLWDRCGVVMQDGYIFSDTIAKNIATSTDEIDLSRLKYAADMARLSPFIESLPLKYNTIVGDDGRSLSSGQRQRLLIARAIYKNADFLFFDEATNALDATNEKFILQNINQFIHNKTALIIAHRLSTVKHADKIVVLEDGYVAESGTHDELISNKSYYYNLVKNQLELNN</sequence>
<dbReference type="FunFam" id="3.40.50.300:FF:000221">
    <property type="entry name" value="Multidrug ABC transporter ATP-binding protein"/>
    <property type="match status" value="1"/>
</dbReference>
<evidence type="ECO:0000256" key="11">
    <source>
        <dbReference type="SAM" id="Phobius"/>
    </source>
</evidence>
<dbReference type="InterPro" id="IPR027417">
    <property type="entry name" value="P-loop_NTPase"/>
</dbReference>
<evidence type="ECO:0000313" key="16">
    <source>
        <dbReference type="Proteomes" id="UP000270673"/>
    </source>
</evidence>
<evidence type="ECO:0000256" key="10">
    <source>
        <dbReference type="ARBA" id="ARBA00043264"/>
    </source>
</evidence>
<keyword evidence="16" id="KW-1185">Reference proteome</keyword>
<dbReference type="Proteomes" id="UP000270673">
    <property type="component" value="Chromosome"/>
</dbReference>
<dbReference type="GO" id="GO:0034040">
    <property type="term" value="F:ATPase-coupled lipid transmembrane transporter activity"/>
    <property type="evidence" value="ECO:0007669"/>
    <property type="project" value="TreeGrafter"/>
</dbReference>
<reference evidence="15 16" key="1">
    <citation type="submission" date="2018-10" db="EMBL/GenBank/DDBJ databases">
        <title>Butyricimonas faecalis sp. nov., isolated from human faeces and emended description of the genus Butyricimonas.</title>
        <authorList>
            <person name="Le Roy T."/>
            <person name="Van der Smissen P."/>
            <person name="Paquot A."/>
            <person name="Delzenne N."/>
            <person name="Muccioli G."/>
            <person name="Collet J.-F."/>
            <person name="Cani P.D."/>
        </authorList>
    </citation>
    <scope>NUCLEOTIDE SEQUENCE [LARGE SCALE GENOMIC DNA]</scope>
    <source>
        <strain evidence="15 16">H184</strain>
    </source>
</reference>
<feature type="domain" description="ABC transporter" evidence="12">
    <location>
        <begin position="495"/>
        <end position="730"/>
    </location>
</feature>
<evidence type="ECO:0000256" key="5">
    <source>
        <dbReference type="ARBA" id="ARBA00022741"/>
    </source>
</evidence>
<evidence type="ECO:0000256" key="4">
    <source>
        <dbReference type="ARBA" id="ARBA00022692"/>
    </source>
</evidence>
<dbReference type="InterPro" id="IPR017871">
    <property type="entry name" value="ABC_transporter-like_CS"/>
</dbReference>
<evidence type="ECO:0000259" key="14">
    <source>
        <dbReference type="PROSITE" id="PS50990"/>
    </source>
</evidence>
<dbReference type="EMBL" id="CP032819">
    <property type="protein sequence ID" value="AZS28979.1"/>
    <property type="molecule type" value="Genomic_DNA"/>
</dbReference>
<dbReference type="SUPFAM" id="SSF52540">
    <property type="entry name" value="P-loop containing nucleoside triphosphate hydrolases"/>
    <property type="match status" value="1"/>
</dbReference>
<feature type="domain" description="ABC transmembrane type-1" evidence="13">
    <location>
        <begin position="182"/>
        <end position="463"/>
    </location>
</feature>
<feature type="domain" description="Peptidase C39" evidence="14">
    <location>
        <begin position="11"/>
        <end position="135"/>
    </location>
</feature>
<proteinExistence type="predicted"/>
<dbReference type="GO" id="GO:0016887">
    <property type="term" value="F:ATP hydrolysis activity"/>
    <property type="evidence" value="ECO:0007669"/>
    <property type="project" value="InterPro"/>
</dbReference>
<keyword evidence="6" id="KW-0067">ATP-binding</keyword>
<dbReference type="PANTHER" id="PTHR24221:SF654">
    <property type="entry name" value="ATP-BINDING CASSETTE SUB-FAMILY B MEMBER 6"/>
    <property type="match status" value="1"/>
</dbReference>
<dbReference type="InterPro" id="IPR003439">
    <property type="entry name" value="ABC_transporter-like_ATP-bd"/>
</dbReference>
<evidence type="ECO:0000256" key="9">
    <source>
        <dbReference type="ARBA" id="ARBA00023136"/>
    </source>
</evidence>
<dbReference type="GO" id="GO:0005524">
    <property type="term" value="F:ATP binding"/>
    <property type="evidence" value="ECO:0007669"/>
    <property type="project" value="UniProtKB-KW"/>
</dbReference>
<dbReference type="OrthoDB" id="9760358at2"/>
<evidence type="ECO:0000256" key="1">
    <source>
        <dbReference type="ARBA" id="ARBA00004651"/>
    </source>
</evidence>
<dbReference type="PROSITE" id="PS00211">
    <property type="entry name" value="ABC_TRANSPORTER_1"/>
    <property type="match status" value="1"/>
</dbReference>
<dbReference type="InterPro" id="IPR003593">
    <property type="entry name" value="AAA+_ATPase"/>
</dbReference>
<feature type="transmembrane region" description="Helical" evidence="11">
    <location>
        <begin position="417"/>
        <end position="444"/>
    </location>
</feature>
<feature type="transmembrane region" description="Helical" evidence="11">
    <location>
        <begin position="217"/>
        <end position="239"/>
    </location>
</feature>
<keyword evidence="8 11" id="KW-1133">Transmembrane helix</keyword>
<dbReference type="GO" id="GO:0008233">
    <property type="term" value="F:peptidase activity"/>
    <property type="evidence" value="ECO:0007669"/>
    <property type="project" value="InterPro"/>
</dbReference>
<dbReference type="InterPro" id="IPR039421">
    <property type="entry name" value="Type_1_exporter"/>
</dbReference>
<dbReference type="SUPFAM" id="SSF90123">
    <property type="entry name" value="ABC transporter transmembrane region"/>
    <property type="match status" value="1"/>
</dbReference>
<keyword evidence="9 11" id="KW-0472">Membrane</keyword>
<keyword evidence="10" id="KW-0080">Bacteriocin transport</keyword>
<evidence type="ECO:0000256" key="6">
    <source>
        <dbReference type="ARBA" id="ARBA00022840"/>
    </source>
</evidence>
<dbReference type="GO" id="GO:0005886">
    <property type="term" value="C:plasma membrane"/>
    <property type="evidence" value="ECO:0007669"/>
    <property type="project" value="UniProtKB-SubCell"/>
</dbReference>
<dbReference type="RefSeq" id="WP_106479845.1">
    <property type="nucleotide sequence ID" value="NZ_CP032819.1"/>
</dbReference>
<dbReference type="InterPro" id="IPR036640">
    <property type="entry name" value="ABC1_TM_sf"/>
</dbReference>
<evidence type="ECO:0000313" key="15">
    <source>
        <dbReference type="EMBL" id="AZS28979.1"/>
    </source>
</evidence>